<dbReference type="InterPro" id="IPR051531">
    <property type="entry name" value="N-acetyltransferase"/>
</dbReference>
<dbReference type="InterPro" id="IPR000182">
    <property type="entry name" value="GNAT_dom"/>
</dbReference>
<reference evidence="5 6" key="1">
    <citation type="submission" date="2016-11" db="EMBL/GenBank/DDBJ databases">
        <authorList>
            <person name="Jaros S."/>
            <person name="Januszkiewicz K."/>
            <person name="Wedrychowicz H."/>
        </authorList>
    </citation>
    <scope>NUCLEOTIDE SEQUENCE [LARGE SCALE GENOMIC DNA]</scope>
    <source>
        <strain evidence="5 6">DSM 14214</strain>
    </source>
</reference>
<keyword evidence="1 5" id="KW-0808">Transferase</keyword>
<dbReference type="PANTHER" id="PTHR43792">
    <property type="entry name" value="GNAT FAMILY, PUTATIVE (AFU_ORTHOLOGUE AFUA_3G00765)-RELATED-RELATED"/>
    <property type="match status" value="1"/>
</dbReference>
<gene>
    <name evidence="5" type="ORF">SAMN02745138_02894</name>
</gene>
<dbReference type="AlphaFoldDB" id="A0A1M6Y031"/>
<keyword evidence="2" id="KW-0012">Acyltransferase</keyword>
<name>A0A1M6Y031_9FIRM</name>
<dbReference type="SUPFAM" id="SSF55729">
    <property type="entry name" value="Acyl-CoA N-acyltransferases (Nat)"/>
    <property type="match status" value="1"/>
</dbReference>
<organism evidence="5 6">
    <name type="scientific">Anaerotignum lactatifermentans DSM 14214</name>
    <dbReference type="NCBI Taxonomy" id="1121323"/>
    <lineage>
        <taxon>Bacteria</taxon>
        <taxon>Bacillati</taxon>
        <taxon>Bacillota</taxon>
        <taxon>Clostridia</taxon>
        <taxon>Lachnospirales</taxon>
        <taxon>Anaerotignaceae</taxon>
        <taxon>Anaerotignum</taxon>
    </lineage>
</organism>
<dbReference type="GO" id="GO:0008999">
    <property type="term" value="F:protein-N-terminal-alanine acetyltransferase activity"/>
    <property type="evidence" value="ECO:0007669"/>
    <property type="project" value="TreeGrafter"/>
</dbReference>
<comment type="similarity">
    <text evidence="3">Belongs to the acetyltransferase family. RimJ subfamily.</text>
</comment>
<dbReference type="EMBL" id="FRAH01000068">
    <property type="protein sequence ID" value="SHL11498.1"/>
    <property type="molecule type" value="Genomic_DNA"/>
</dbReference>
<evidence type="ECO:0000256" key="1">
    <source>
        <dbReference type="ARBA" id="ARBA00022679"/>
    </source>
</evidence>
<dbReference type="RefSeq" id="WP_072852948.1">
    <property type="nucleotide sequence ID" value="NZ_FRAH01000068.1"/>
</dbReference>
<evidence type="ECO:0000313" key="5">
    <source>
        <dbReference type="EMBL" id="SHL11498.1"/>
    </source>
</evidence>
<dbReference type="GO" id="GO:0005737">
    <property type="term" value="C:cytoplasm"/>
    <property type="evidence" value="ECO:0007669"/>
    <property type="project" value="TreeGrafter"/>
</dbReference>
<keyword evidence="6" id="KW-1185">Reference proteome</keyword>
<accession>A0A1M6Y031</accession>
<evidence type="ECO:0000259" key="4">
    <source>
        <dbReference type="PROSITE" id="PS51186"/>
    </source>
</evidence>
<evidence type="ECO:0000256" key="3">
    <source>
        <dbReference type="ARBA" id="ARBA00038502"/>
    </source>
</evidence>
<sequence>MELETRRLRLRPLTEQDAEGLFAYCSHPAVGPRAGWKPHETLEESREILEQVFLKEPHVFAIEQEGRLIGTVGLVDDNKRENAEAKMIGYSLAFDCWGKGIMTEAVEAVLVYGFDLLNLSIITATCYPDNPASAKVLEKCGFVYEGTLRQAQIRFDGKVQDFRCYSVTKAEYDEKRQGLSS</sequence>
<dbReference type="Gene3D" id="3.40.630.30">
    <property type="match status" value="1"/>
</dbReference>
<evidence type="ECO:0000256" key="2">
    <source>
        <dbReference type="ARBA" id="ARBA00023315"/>
    </source>
</evidence>
<feature type="domain" description="N-acetyltransferase" evidence="4">
    <location>
        <begin position="8"/>
        <end position="163"/>
    </location>
</feature>
<dbReference type="Pfam" id="PF13302">
    <property type="entry name" value="Acetyltransf_3"/>
    <property type="match status" value="1"/>
</dbReference>
<dbReference type="Proteomes" id="UP000183975">
    <property type="component" value="Unassembled WGS sequence"/>
</dbReference>
<evidence type="ECO:0000313" key="6">
    <source>
        <dbReference type="Proteomes" id="UP000183975"/>
    </source>
</evidence>
<dbReference type="OrthoDB" id="9785602at2"/>
<dbReference type="PANTHER" id="PTHR43792:SF8">
    <property type="entry name" value="[RIBOSOMAL PROTEIN US5]-ALANINE N-ACETYLTRANSFERASE"/>
    <property type="match status" value="1"/>
</dbReference>
<protein>
    <submittedName>
        <fullName evidence="5">Protein N-acetyltransferase, RimJ/RimL family</fullName>
    </submittedName>
</protein>
<dbReference type="PROSITE" id="PS51186">
    <property type="entry name" value="GNAT"/>
    <property type="match status" value="1"/>
</dbReference>
<dbReference type="InterPro" id="IPR016181">
    <property type="entry name" value="Acyl_CoA_acyltransferase"/>
</dbReference>
<proteinExistence type="inferred from homology"/>